<protein>
    <submittedName>
        <fullName evidence="2">DUF72 domain-containing protein</fullName>
    </submittedName>
</protein>
<dbReference type="PANTHER" id="PTHR30348">
    <property type="entry name" value="UNCHARACTERIZED PROTEIN YECE"/>
    <property type="match status" value="1"/>
</dbReference>
<organism evidence="2 3">
    <name type="scientific">Streptomyces olivaceiscleroticus</name>
    <dbReference type="NCBI Taxonomy" id="68245"/>
    <lineage>
        <taxon>Bacteria</taxon>
        <taxon>Bacillati</taxon>
        <taxon>Actinomycetota</taxon>
        <taxon>Actinomycetes</taxon>
        <taxon>Kitasatosporales</taxon>
        <taxon>Streptomycetaceae</taxon>
        <taxon>Streptomyces</taxon>
    </lineage>
</organism>
<dbReference type="EMBL" id="BAAABY010000016">
    <property type="protein sequence ID" value="GAA0459002.1"/>
    <property type="molecule type" value="Genomic_DNA"/>
</dbReference>
<comment type="caution">
    <text evidence="2">The sequence shown here is derived from an EMBL/GenBank/DDBJ whole genome shotgun (WGS) entry which is preliminary data.</text>
</comment>
<dbReference type="Gene3D" id="3.20.20.410">
    <property type="entry name" value="Protein of unknown function UPF0759"/>
    <property type="match status" value="1"/>
</dbReference>
<dbReference type="SUPFAM" id="SSF117396">
    <property type="entry name" value="TM1631-like"/>
    <property type="match status" value="1"/>
</dbReference>
<evidence type="ECO:0000256" key="1">
    <source>
        <dbReference type="SAM" id="MobiDB-lite"/>
    </source>
</evidence>
<sequence>MSGIAVGTCSWTDRALVRSGWYPPGRRGPEGRLRYYAEQFPVVEVDATYYALPSARNSALWAERTPDGFRFDVKAFSLLTGHPTPPRSLPPDLRPAQERPGGVRDTDPGLLDEVWARFGQALEPLRRAGRLGTLLFQFPPWCAPGSRWEAFLARCRERTQGWPVAVEFRHPGWWQGDRAERTAALLAELGMAAVAVDMTQTLPRSVPPVTPVTSPRTAVVRFHGRSASWGSGSKEDRFRYAYEASELAEWVPRIRRMADRAEQVHVLFNNCCGDAAVRAAERMRELLAGRAG</sequence>
<dbReference type="InterPro" id="IPR036520">
    <property type="entry name" value="UPF0759_sf"/>
</dbReference>
<feature type="compositionally biased region" description="Pro residues" evidence="1">
    <location>
        <begin position="83"/>
        <end position="93"/>
    </location>
</feature>
<evidence type="ECO:0000313" key="3">
    <source>
        <dbReference type="Proteomes" id="UP001500909"/>
    </source>
</evidence>
<evidence type="ECO:0000313" key="2">
    <source>
        <dbReference type="EMBL" id="GAA0459002.1"/>
    </source>
</evidence>
<proteinExistence type="predicted"/>
<reference evidence="2 3" key="1">
    <citation type="journal article" date="2019" name="Int. J. Syst. Evol. Microbiol.">
        <title>The Global Catalogue of Microorganisms (GCM) 10K type strain sequencing project: providing services to taxonomists for standard genome sequencing and annotation.</title>
        <authorList>
            <consortium name="The Broad Institute Genomics Platform"/>
            <consortium name="The Broad Institute Genome Sequencing Center for Infectious Disease"/>
            <person name="Wu L."/>
            <person name="Ma J."/>
        </authorList>
    </citation>
    <scope>NUCLEOTIDE SEQUENCE [LARGE SCALE GENOMIC DNA]</scope>
    <source>
        <strain evidence="2 3">JCM 4805</strain>
    </source>
</reference>
<dbReference type="RefSeq" id="WP_346094930.1">
    <property type="nucleotide sequence ID" value="NZ_BAAABY010000016.1"/>
</dbReference>
<feature type="region of interest" description="Disordered" evidence="1">
    <location>
        <begin position="82"/>
        <end position="106"/>
    </location>
</feature>
<name>A0ABN0ZU37_9ACTN</name>
<dbReference type="Pfam" id="PF01904">
    <property type="entry name" value="DUF72"/>
    <property type="match status" value="1"/>
</dbReference>
<dbReference type="InterPro" id="IPR002763">
    <property type="entry name" value="DUF72"/>
</dbReference>
<feature type="compositionally biased region" description="Basic and acidic residues" evidence="1">
    <location>
        <begin position="95"/>
        <end position="106"/>
    </location>
</feature>
<gene>
    <name evidence="2" type="ORF">GCM10010361_23750</name>
</gene>
<dbReference type="Proteomes" id="UP001500909">
    <property type="component" value="Unassembled WGS sequence"/>
</dbReference>
<keyword evidence="3" id="KW-1185">Reference proteome</keyword>
<dbReference type="PANTHER" id="PTHR30348:SF13">
    <property type="entry name" value="UPF0759 PROTEIN YUNF"/>
    <property type="match status" value="1"/>
</dbReference>
<accession>A0ABN0ZU37</accession>